<protein>
    <submittedName>
        <fullName evidence="1">Type III secretion system substrate exporter</fullName>
    </submittedName>
</protein>
<dbReference type="InterPro" id="IPR029025">
    <property type="entry name" value="T3SS_substrate_exporter_C"/>
</dbReference>
<dbReference type="PANTHER" id="PTHR30531">
    <property type="entry name" value="FLAGELLAR BIOSYNTHETIC PROTEIN FLHB"/>
    <property type="match status" value="1"/>
</dbReference>
<dbReference type="PRINTS" id="PR00950">
    <property type="entry name" value="TYPE3IMSPROT"/>
</dbReference>
<accession>A0A0E3W3V8</accession>
<reference evidence="1 2" key="1">
    <citation type="submission" date="2015-03" db="EMBL/GenBank/DDBJ databases">
        <authorList>
            <person name="Murphy D."/>
        </authorList>
    </citation>
    <scope>NUCLEOTIDE SEQUENCE [LARGE SCALE GENOMIC DNA]</scope>
    <source>
        <strain evidence="1 2">OL-4</strain>
    </source>
</reference>
<gene>
    <name evidence="1" type="ORF">2681</name>
</gene>
<dbReference type="STRING" id="690567.2681"/>
<dbReference type="EMBL" id="CGIH01000051">
    <property type="protein sequence ID" value="CFY08360.1"/>
    <property type="molecule type" value="Genomic_DNA"/>
</dbReference>
<dbReference type="GO" id="GO:0005886">
    <property type="term" value="C:plasma membrane"/>
    <property type="evidence" value="ECO:0007669"/>
    <property type="project" value="TreeGrafter"/>
</dbReference>
<proteinExistence type="predicted"/>
<dbReference type="SUPFAM" id="SSF160544">
    <property type="entry name" value="EscU C-terminal domain-like"/>
    <property type="match status" value="1"/>
</dbReference>
<dbReference type="Gene3D" id="3.40.1690.10">
    <property type="entry name" value="secretion proteins EscU"/>
    <property type="match status" value="1"/>
</dbReference>
<dbReference type="PANTHER" id="PTHR30531:SF12">
    <property type="entry name" value="FLAGELLAR BIOSYNTHETIC PROTEIN FLHB"/>
    <property type="match status" value="1"/>
</dbReference>
<dbReference type="OrthoDB" id="9810419at2"/>
<dbReference type="AlphaFoldDB" id="A0A0E3W3V8"/>
<organism evidence="1 2">
    <name type="scientific">Syntrophomonas zehnderi OL-4</name>
    <dbReference type="NCBI Taxonomy" id="690567"/>
    <lineage>
        <taxon>Bacteria</taxon>
        <taxon>Bacillati</taxon>
        <taxon>Bacillota</taxon>
        <taxon>Clostridia</taxon>
        <taxon>Eubacteriales</taxon>
        <taxon>Syntrophomonadaceae</taxon>
        <taxon>Syntrophomonas</taxon>
    </lineage>
</organism>
<dbReference type="Proteomes" id="UP000045545">
    <property type="component" value="Unassembled WGS sequence"/>
</dbReference>
<evidence type="ECO:0000313" key="2">
    <source>
        <dbReference type="Proteomes" id="UP000045545"/>
    </source>
</evidence>
<dbReference type="RefSeq" id="WP_084691611.1">
    <property type="nucleotide sequence ID" value="NZ_CGIH01000051.1"/>
</dbReference>
<dbReference type="Pfam" id="PF01312">
    <property type="entry name" value="Bac_export_2"/>
    <property type="match status" value="1"/>
</dbReference>
<dbReference type="InterPro" id="IPR006135">
    <property type="entry name" value="T3SS_substrate_exporter"/>
</dbReference>
<keyword evidence="2" id="KW-1185">Reference proteome</keyword>
<evidence type="ECO:0000313" key="1">
    <source>
        <dbReference type="EMBL" id="CFY08360.1"/>
    </source>
</evidence>
<sequence length="90" mass="10275">MEKKPILDRAVALRYHEGEDEVPVVVAKGRGLLAERIKELAQESGVPIQEDPQLVDYLMALDLHEEIPPQLYAVVAEVLAYIYSLDKRYR</sequence>
<dbReference type="GO" id="GO:0009306">
    <property type="term" value="P:protein secretion"/>
    <property type="evidence" value="ECO:0007669"/>
    <property type="project" value="InterPro"/>
</dbReference>
<name>A0A0E3W3V8_9FIRM</name>